<keyword evidence="4" id="KW-1185">Reference proteome</keyword>
<protein>
    <submittedName>
        <fullName evidence="3">Uncharacterized protein</fullName>
    </submittedName>
</protein>
<proteinExistence type="predicted"/>
<comment type="caution">
    <text evidence="3">The sequence shown here is derived from an EMBL/GenBank/DDBJ whole genome shotgun (WGS) entry which is preliminary data.</text>
</comment>
<feature type="compositionally biased region" description="Polar residues" evidence="1">
    <location>
        <begin position="212"/>
        <end position="224"/>
    </location>
</feature>
<accession>A0ABQ5G102</accession>
<dbReference type="EMBL" id="BQNB010009227">
    <property type="protein sequence ID" value="GJS60530.1"/>
    <property type="molecule type" value="Genomic_DNA"/>
</dbReference>
<evidence type="ECO:0000313" key="4">
    <source>
        <dbReference type="Proteomes" id="UP001151760"/>
    </source>
</evidence>
<dbReference type="EMBL" id="BQNB010017931">
    <property type="protein sequence ID" value="GJT68805.1"/>
    <property type="molecule type" value="Genomic_DNA"/>
</dbReference>
<organism evidence="3 4">
    <name type="scientific">Tanacetum coccineum</name>
    <dbReference type="NCBI Taxonomy" id="301880"/>
    <lineage>
        <taxon>Eukaryota</taxon>
        <taxon>Viridiplantae</taxon>
        <taxon>Streptophyta</taxon>
        <taxon>Embryophyta</taxon>
        <taxon>Tracheophyta</taxon>
        <taxon>Spermatophyta</taxon>
        <taxon>Magnoliopsida</taxon>
        <taxon>eudicotyledons</taxon>
        <taxon>Gunneridae</taxon>
        <taxon>Pentapetalae</taxon>
        <taxon>asterids</taxon>
        <taxon>campanulids</taxon>
        <taxon>Asterales</taxon>
        <taxon>Asteraceae</taxon>
        <taxon>Asteroideae</taxon>
        <taxon>Anthemideae</taxon>
        <taxon>Anthemidinae</taxon>
        <taxon>Tanacetum</taxon>
    </lineage>
</organism>
<reference evidence="3" key="2">
    <citation type="submission" date="2022-01" db="EMBL/GenBank/DDBJ databases">
        <authorList>
            <person name="Yamashiro T."/>
            <person name="Shiraishi A."/>
            <person name="Satake H."/>
            <person name="Nakayama K."/>
        </authorList>
    </citation>
    <scope>NUCLEOTIDE SEQUENCE</scope>
</reference>
<dbReference type="Proteomes" id="UP001151760">
    <property type="component" value="Unassembled WGS sequence"/>
</dbReference>
<sequence length="269" mass="30488">MPCKNVLVFKMDDSREGGYKKSDAVQKRNLKHNEQIYISPYADQVDAVAEAGFSTTMESSNVISFPIPSTRLKPMQEELLHSNGFQDGVFIGHLYDLPYGKKAIGKKWVYRNKKDEQGYYVLSLWHAQGILQVQTKVYPLWNAILKRIFQIPKRGARIGQESTTARVVNFLVQGLELQGQTATGKEFLNPVDGCGNRYRWQSQAPRNHRGTPAQTSTVEPKDSSTTMISLLMMRDVTYSNGSDIDNDEGTGKLRENGVAITYRDYEDFF</sequence>
<feature type="region of interest" description="Disordered" evidence="1">
    <location>
        <begin position="202"/>
        <end position="224"/>
    </location>
</feature>
<gene>
    <name evidence="2" type="ORF">Tco_0655314</name>
    <name evidence="3" type="ORF">Tco_1020285</name>
</gene>
<name>A0ABQ5G102_9ASTR</name>
<reference evidence="3" key="1">
    <citation type="journal article" date="2022" name="Int. J. Mol. Sci.">
        <title>Draft Genome of Tanacetum Coccineum: Genomic Comparison of Closely Related Tanacetum-Family Plants.</title>
        <authorList>
            <person name="Yamashiro T."/>
            <person name="Shiraishi A."/>
            <person name="Nakayama K."/>
            <person name="Satake H."/>
        </authorList>
    </citation>
    <scope>NUCLEOTIDE SEQUENCE</scope>
</reference>
<evidence type="ECO:0000313" key="3">
    <source>
        <dbReference type="EMBL" id="GJT68805.1"/>
    </source>
</evidence>
<evidence type="ECO:0000313" key="2">
    <source>
        <dbReference type="EMBL" id="GJS60530.1"/>
    </source>
</evidence>
<evidence type="ECO:0000256" key="1">
    <source>
        <dbReference type="SAM" id="MobiDB-lite"/>
    </source>
</evidence>